<evidence type="ECO:0000256" key="1">
    <source>
        <dbReference type="SAM" id="MobiDB-lite"/>
    </source>
</evidence>
<dbReference type="Proteomes" id="UP001500582">
    <property type="component" value="Unassembled WGS sequence"/>
</dbReference>
<evidence type="ECO:0000313" key="4">
    <source>
        <dbReference type="EMBL" id="GAA4331857.1"/>
    </source>
</evidence>
<sequence>MSKNFKPLYVQLAETLVKELKAGTSPFQKPIKENGLPAFVKPINPITGKGYSAMNAINLALKGYDDPRWMSADSASYAGYLVKEGSKGTLINFPKKSEIQAMRTPDGEKIKGADGKTLTRTVEFDRVINEKAFLFNGTQIKDIPSLQEFLEIAAEGKKLSPLEQAEKLISDTKATIVHGGQEAYYDKIKDEIHLPEKSTFENDTKYYQVAVHQLAHWTGHETRLNRPMEGRFGSLEYAKEEFRAATAAMLIGGELKTGHQFGSHAAYAGSWARMLKDDPFEISRVSSDAQKIANFLLSIGQKQDVKQTTTSNDTLTKGDVIAYNDTFYTVLDKRGKSFEMEKGDTGERFKMKPTDNLFAGLVAARNNPPVQQMKPEEVPTQKIGR</sequence>
<dbReference type="Pfam" id="PF18818">
    <property type="entry name" value="MPTase-PolyVal"/>
    <property type="match status" value="1"/>
</dbReference>
<feature type="domain" description="N-terminal" evidence="2">
    <location>
        <begin position="7"/>
        <end position="110"/>
    </location>
</feature>
<gene>
    <name evidence="4" type="ORF">GCM10023149_37880</name>
</gene>
<feature type="domain" description="Polyvalent protein metallopeptidase" evidence="3">
    <location>
        <begin position="163"/>
        <end position="287"/>
    </location>
</feature>
<proteinExistence type="predicted"/>
<name>A0ABP8GYP6_9SPHI</name>
<protein>
    <submittedName>
        <fullName evidence="4">Zincin-like metallopeptidase domain-containing protein</fullName>
    </submittedName>
</protein>
<accession>A0ABP8GYP6</accession>
<evidence type="ECO:0000313" key="5">
    <source>
        <dbReference type="Proteomes" id="UP001500582"/>
    </source>
</evidence>
<keyword evidence="5" id="KW-1185">Reference proteome</keyword>
<dbReference type="InterPro" id="IPR041459">
    <property type="entry name" value="MPTase-PolyVal"/>
</dbReference>
<dbReference type="EMBL" id="BAABFT010000011">
    <property type="protein sequence ID" value="GAA4331857.1"/>
    <property type="molecule type" value="Genomic_DNA"/>
</dbReference>
<evidence type="ECO:0000259" key="3">
    <source>
        <dbReference type="Pfam" id="PF18818"/>
    </source>
</evidence>
<evidence type="ECO:0000259" key="2">
    <source>
        <dbReference type="Pfam" id="PF08401"/>
    </source>
</evidence>
<dbReference type="InterPro" id="IPR013610">
    <property type="entry name" value="ArdC_N"/>
</dbReference>
<reference evidence="5" key="1">
    <citation type="journal article" date="2019" name="Int. J. Syst. Evol. Microbiol.">
        <title>The Global Catalogue of Microorganisms (GCM) 10K type strain sequencing project: providing services to taxonomists for standard genome sequencing and annotation.</title>
        <authorList>
            <consortium name="The Broad Institute Genomics Platform"/>
            <consortium name="The Broad Institute Genome Sequencing Center for Infectious Disease"/>
            <person name="Wu L."/>
            <person name="Ma J."/>
        </authorList>
    </citation>
    <scope>NUCLEOTIDE SEQUENCE [LARGE SCALE GENOMIC DNA]</scope>
    <source>
        <strain evidence="5">JCM 17705</strain>
    </source>
</reference>
<dbReference type="Pfam" id="PF08401">
    <property type="entry name" value="ArdcN"/>
    <property type="match status" value="1"/>
</dbReference>
<feature type="region of interest" description="Disordered" evidence="1">
    <location>
        <begin position="366"/>
        <end position="385"/>
    </location>
</feature>
<organism evidence="4 5">
    <name type="scientific">Mucilaginibacter gynuensis</name>
    <dbReference type="NCBI Taxonomy" id="1302236"/>
    <lineage>
        <taxon>Bacteria</taxon>
        <taxon>Pseudomonadati</taxon>
        <taxon>Bacteroidota</taxon>
        <taxon>Sphingobacteriia</taxon>
        <taxon>Sphingobacteriales</taxon>
        <taxon>Sphingobacteriaceae</taxon>
        <taxon>Mucilaginibacter</taxon>
    </lineage>
</organism>
<comment type="caution">
    <text evidence="4">The sequence shown here is derived from an EMBL/GenBank/DDBJ whole genome shotgun (WGS) entry which is preliminary data.</text>
</comment>
<dbReference type="RefSeq" id="WP_345212737.1">
    <property type="nucleotide sequence ID" value="NZ_BAABFT010000011.1"/>
</dbReference>